<dbReference type="Proteomes" id="UP000640052">
    <property type="component" value="Unassembled WGS sequence"/>
</dbReference>
<dbReference type="Pfam" id="PF13191">
    <property type="entry name" value="AAA_16"/>
    <property type="match status" value="1"/>
</dbReference>
<comment type="caution">
    <text evidence="5">The sequence shown here is derived from an EMBL/GenBank/DDBJ whole genome shotgun (WGS) entry which is preliminary data.</text>
</comment>
<dbReference type="Pfam" id="PF00196">
    <property type="entry name" value="GerE"/>
    <property type="match status" value="1"/>
</dbReference>
<dbReference type="InterPro" id="IPR036388">
    <property type="entry name" value="WH-like_DNA-bd_sf"/>
</dbReference>
<proteinExistence type="predicted"/>
<dbReference type="PROSITE" id="PS50043">
    <property type="entry name" value="HTH_LUXR_2"/>
    <property type="match status" value="1"/>
</dbReference>
<evidence type="ECO:0000313" key="6">
    <source>
        <dbReference type="Proteomes" id="UP000640052"/>
    </source>
</evidence>
<dbReference type="RefSeq" id="WP_204042570.1">
    <property type="nucleotide sequence ID" value="NZ_BOOA01000033.1"/>
</dbReference>
<feature type="domain" description="HTH luxR-type" evidence="4">
    <location>
        <begin position="841"/>
        <end position="904"/>
    </location>
</feature>
<dbReference type="AlphaFoldDB" id="A0A919UPN2"/>
<gene>
    <name evidence="5" type="ORF">Aph01nite_41870</name>
</gene>
<keyword evidence="1" id="KW-0805">Transcription regulation</keyword>
<evidence type="ECO:0000256" key="1">
    <source>
        <dbReference type="ARBA" id="ARBA00023015"/>
    </source>
</evidence>
<reference evidence="5" key="1">
    <citation type="submission" date="2021-01" db="EMBL/GenBank/DDBJ databases">
        <title>Whole genome shotgun sequence of Acrocarpospora phusangensis NBRC 108782.</title>
        <authorList>
            <person name="Komaki H."/>
            <person name="Tamura T."/>
        </authorList>
    </citation>
    <scope>NUCLEOTIDE SEQUENCE</scope>
    <source>
        <strain evidence="5">NBRC 108782</strain>
    </source>
</reference>
<dbReference type="PRINTS" id="PR00038">
    <property type="entry name" value="HTHLUXR"/>
</dbReference>
<keyword evidence="2" id="KW-0238">DNA-binding</keyword>
<dbReference type="EMBL" id="BOOA01000033">
    <property type="protein sequence ID" value="GIH25877.1"/>
    <property type="molecule type" value="Genomic_DNA"/>
</dbReference>
<keyword evidence="3" id="KW-0804">Transcription</keyword>
<dbReference type="SMART" id="SM00421">
    <property type="entry name" value="HTH_LUXR"/>
    <property type="match status" value="1"/>
</dbReference>
<evidence type="ECO:0000259" key="4">
    <source>
        <dbReference type="PROSITE" id="PS50043"/>
    </source>
</evidence>
<dbReference type="InterPro" id="IPR041664">
    <property type="entry name" value="AAA_16"/>
</dbReference>
<dbReference type="GO" id="GO:0006355">
    <property type="term" value="P:regulation of DNA-templated transcription"/>
    <property type="evidence" value="ECO:0007669"/>
    <property type="project" value="InterPro"/>
</dbReference>
<protein>
    <submittedName>
        <fullName evidence="5">Transcriptional regulator</fullName>
    </submittedName>
</protein>
<dbReference type="SUPFAM" id="SSF52540">
    <property type="entry name" value="P-loop containing nucleoside triphosphate hydrolases"/>
    <property type="match status" value="1"/>
</dbReference>
<keyword evidence="6" id="KW-1185">Reference proteome</keyword>
<dbReference type="InterPro" id="IPR016032">
    <property type="entry name" value="Sig_transdc_resp-reg_C-effctor"/>
</dbReference>
<accession>A0A919UPN2</accession>
<organism evidence="5 6">
    <name type="scientific">Acrocarpospora phusangensis</name>
    <dbReference type="NCBI Taxonomy" id="1070424"/>
    <lineage>
        <taxon>Bacteria</taxon>
        <taxon>Bacillati</taxon>
        <taxon>Actinomycetota</taxon>
        <taxon>Actinomycetes</taxon>
        <taxon>Streptosporangiales</taxon>
        <taxon>Streptosporangiaceae</taxon>
        <taxon>Acrocarpospora</taxon>
    </lineage>
</organism>
<dbReference type="InterPro" id="IPR027417">
    <property type="entry name" value="P-loop_NTPase"/>
</dbReference>
<dbReference type="Gene3D" id="1.10.10.10">
    <property type="entry name" value="Winged helix-like DNA-binding domain superfamily/Winged helix DNA-binding domain"/>
    <property type="match status" value="1"/>
</dbReference>
<dbReference type="InterPro" id="IPR000792">
    <property type="entry name" value="Tscrpt_reg_LuxR_C"/>
</dbReference>
<evidence type="ECO:0000256" key="2">
    <source>
        <dbReference type="ARBA" id="ARBA00023125"/>
    </source>
</evidence>
<evidence type="ECO:0000313" key="5">
    <source>
        <dbReference type="EMBL" id="GIH25877.1"/>
    </source>
</evidence>
<dbReference type="PANTHER" id="PTHR44688">
    <property type="entry name" value="DNA-BINDING TRANSCRIPTIONAL ACTIVATOR DEVR_DOSR"/>
    <property type="match status" value="1"/>
</dbReference>
<evidence type="ECO:0000256" key="3">
    <source>
        <dbReference type="ARBA" id="ARBA00023163"/>
    </source>
</evidence>
<name>A0A919UPN2_9ACTN</name>
<dbReference type="CDD" id="cd06170">
    <property type="entry name" value="LuxR_C_like"/>
    <property type="match status" value="1"/>
</dbReference>
<dbReference type="SUPFAM" id="SSF46894">
    <property type="entry name" value="C-terminal effector domain of the bipartite response regulators"/>
    <property type="match status" value="1"/>
</dbReference>
<dbReference type="GO" id="GO:0003677">
    <property type="term" value="F:DNA binding"/>
    <property type="evidence" value="ECO:0007669"/>
    <property type="project" value="UniProtKB-KW"/>
</dbReference>
<sequence length="904" mass="95382">MITGRAGERGALDRLIARLHEGLSGALMLRGDAGIGKTVLLDYVAARATGVRVLRVAGVKEESAFAFAALHRLLLPFLKEPDGLAPSQRTALRVACGLADGPPADRFLVGLGALNLLAGIAAREPVLCCVDDAQWLDEESLGVLAFVARRVHAEGIGLVFAARPGFHGLAGLPVTEIAGLAETDALALLTSVVGGQLDARVAARIVAATAGNPLALTDLGRELSADQLSGGLSLPDPLPVGGRLEEHYLRQVHELPQVTQTWLLLAAAEPSGDLGYIAGAARRLGIDADATGPAESARLVALRAGAEFRHPLIRSAIYGGATSVARRHAHSALAATTTRPADADRRAWHLAAACIGPDESVATTLEQAADRAGGRGGFAARATFLARAAELTPEGADQDRRRITAAEAAFTGGAPLQAQSLLDALDFDSLDDVSRGRVLMVRASAPIVLGAPGAFARAPALCLAAAKAFAGQAPALANDALVRAAERAITAEHLIDGTTLAEIAQAGLSLVEADPVLRAFSVLILDGYEAAVPHLREAVAGLLDPVTSDEEILQKFTLSVTLAMVLWDDERQNALMRKAAEVARRTGSLYYLDGALYCWSMHETILGDLDRADALVRESHQIRSAMGATADVWEIYRHPELLAWRTEDDAVAERLRRSMEAATLLGNGAVEAIGWIGRSILALSLGDYLGASAIIQRLVGKDRMAMHTRLLPDLVEAAVRAGDRVLAESAAGTLAARATASGSTRGLGVLARSQALLAYGEHAEALYRQAVGLLGQIRAPGELARAHLLYGEWLRRGKRRKDARDQLSLALSMFEEMGAGGFAERARQELLATGERARARSPETANQLTPQEMTIAGLARRGATNAEIAAQLFISANTVDYHLRKIFRKLGVSSRRQLAAALGD</sequence>
<dbReference type="PANTHER" id="PTHR44688:SF16">
    <property type="entry name" value="DNA-BINDING TRANSCRIPTIONAL ACTIVATOR DEVR_DOSR"/>
    <property type="match status" value="1"/>
</dbReference>